<keyword evidence="8" id="KW-1185">Reference proteome</keyword>
<evidence type="ECO:0000256" key="2">
    <source>
        <dbReference type="ARBA" id="ARBA00009836"/>
    </source>
</evidence>
<dbReference type="Proteomes" id="UP000054251">
    <property type="component" value="Unassembled WGS sequence"/>
</dbReference>
<protein>
    <recommendedName>
        <fullName evidence="3">2'-phosphotransferase</fullName>
        <ecNumber evidence="3">2.7.1.160</ecNumber>
    </recommendedName>
</protein>
<dbReference type="InterPro" id="IPR042081">
    <property type="entry name" value="RNA_2'-PTrans_C"/>
</dbReference>
<comment type="caution">
    <text evidence="7">The sequence shown here is derived from an EMBL/GenBank/DDBJ whole genome shotgun (WGS) entry which is preliminary data.</text>
</comment>
<dbReference type="Gene3D" id="3.20.170.30">
    <property type="match status" value="1"/>
</dbReference>
<dbReference type="EC" id="2.7.1.160" evidence="3"/>
<evidence type="ECO:0000256" key="5">
    <source>
        <dbReference type="ARBA" id="ARBA00023027"/>
    </source>
</evidence>
<evidence type="ECO:0000256" key="4">
    <source>
        <dbReference type="ARBA" id="ARBA00022679"/>
    </source>
</evidence>
<dbReference type="FunFam" id="1.10.10.970:FF:000002">
    <property type="entry name" value="Tpt1p"/>
    <property type="match status" value="1"/>
</dbReference>
<dbReference type="InterPro" id="IPR002745">
    <property type="entry name" value="Ptrans_KptA/Tpt1"/>
</dbReference>
<keyword evidence="5" id="KW-0520">NAD</keyword>
<dbReference type="AlphaFoldDB" id="A0A0V1PWG2"/>
<dbReference type="EMBL" id="LMYN01000081">
    <property type="protein sequence ID" value="KSA00603.1"/>
    <property type="molecule type" value="Genomic_DNA"/>
</dbReference>
<dbReference type="Gene3D" id="1.10.10.970">
    <property type="entry name" value="RNA 2'-phosphotransferase, Tpt1/KptA family, N-terminal domain"/>
    <property type="match status" value="1"/>
</dbReference>
<organism evidence="7 8">
    <name type="scientific">Debaryomyces fabryi</name>
    <dbReference type="NCBI Taxonomy" id="58627"/>
    <lineage>
        <taxon>Eukaryota</taxon>
        <taxon>Fungi</taxon>
        <taxon>Dikarya</taxon>
        <taxon>Ascomycota</taxon>
        <taxon>Saccharomycotina</taxon>
        <taxon>Pichiomycetes</taxon>
        <taxon>Debaryomycetaceae</taxon>
        <taxon>Debaryomyces</taxon>
    </lineage>
</organism>
<reference evidence="7 8" key="1">
    <citation type="submission" date="2015-11" db="EMBL/GenBank/DDBJ databases">
        <title>The genome of Debaryomyces fabryi.</title>
        <authorList>
            <person name="Tafer H."/>
            <person name="Lopandic K."/>
        </authorList>
    </citation>
    <scope>NUCLEOTIDE SEQUENCE [LARGE SCALE GENOMIC DNA]</scope>
    <source>
        <strain evidence="7 8">CBS 789</strain>
    </source>
</reference>
<evidence type="ECO:0000256" key="3">
    <source>
        <dbReference type="ARBA" id="ARBA00012007"/>
    </source>
</evidence>
<dbReference type="GO" id="GO:0006388">
    <property type="term" value="P:tRNA splicing, via endonucleolytic cleavage and ligation"/>
    <property type="evidence" value="ECO:0007669"/>
    <property type="project" value="TreeGrafter"/>
</dbReference>
<evidence type="ECO:0000256" key="1">
    <source>
        <dbReference type="ARBA" id="ARBA00003343"/>
    </source>
</evidence>
<dbReference type="OrthoDB" id="419694at2759"/>
<dbReference type="SUPFAM" id="SSF56399">
    <property type="entry name" value="ADP-ribosylation"/>
    <property type="match status" value="1"/>
</dbReference>
<accession>A0A0V1PWG2</accession>
<dbReference type="InterPro" id="IPR042080">
    <property type="entry name" value="RNA_2'-PTrans_N"/>
</dbReference>
<dbReference type="Pfam" id="PF01885">
    <property type="entry name" value="PTS_2-RNA"/>
    <property type="match status" value="1"/>
</dbReference>
<dbReference type="GO" id="GO:0000215">
    <property type="term" value="F:tRNA 2'-phosphotransferase activity"/>
    <property type="evidence" value="ECO:0007669"/>
    <property type="project" value="UniProtKB-EC"/>
</dbReference>
<proteinExistence type="inferred from homology"/>
<name>A0A0V1PWG2_9ASCO</name>
<sequence length="213" mass="23810">MASLPPAKRDIAISKSLSYLLRHGAVKEKLNIDETGYININELLNHNRLKTNKVTLDDIRRIVENNDKKRFSIIEKEGEVMICANQGHSIKTVNDSNLTELTKETIPLEIYHGTYKNKLPAIFNSDGLSRMNRNHIHFASSISDISGIRASSNVLIYLNIEKCLESGIIFYKSSNNVILTPGNADGLIRVELFSKVVDAKSGSSIDINHYANI</sequence>
<dbReference type="RefSeq" id="XP_015466705.1">
    <property type="nucleotide sequence ID" value="XM_015612477.1"/>
</dbReference>
<evidence type="ECO:0000313" key="7">
    <source>
        <dbReference type="EMBL" id="KSA00603.1"/>
    </source>
</evidence>
<evidence type="ECO:0000256" key="6">
    <source>
        <dbReference type="ARBA" id="ARBA00047949"/>
    </source>
</evidence>
<comment type="similarity">
    <text evidence="2">Belongs to the KptA/TPT1 family.</text>
</comment>
<evidence type="ECO:0000313" key="8">
    <source>
        <dbReference type="Proteomes" id="UP000054251"/>
    </source>
</evidence>
<comment type="catalytic activity">
    <reaction evidence="6">
        <text>2'-phospho-[ligated tRNA] + NAD(+) = mature tRNA + ADP-alpha-D-ribose 1'',2''-cyclic phosphate + nicotinamide</text>
        <dbReference type="Rhea" id="RHEA:23324"/>
        <dbReference type="Rhea" id="RHEA-COMP:11106"/>
        <dbReference type="Rhea" id="RHEA-COMP:11107"/>
        <dbReference type="ChEBI" id="CHEBI:17154"/>
        <dbReference type="ChEBI" id="CHEBI:57540"/>
        <dbReference type="ChEBI" id="CHEBI:76596"/>
        <dbReference type="ChEBI" id="CHEBI:82883"/>
        <dbReference type="ChEBI" id="CHEBI:85027"/>
        <dbReference type="EC" id="2.7.1.160"/>
    </reaction>
</comment>
<keyword evidence="4" id="KW-0808">Transferase</keyword>
<gene>
    <name evidence="7" type="ORF">AC631_03648</name>
</gene>
<dbReference type="GeneID" id="26840657"/>
<dbReference type="PANTHER" id="PTHR12684">
    <property type="entry name" value="PUTATIVE PHOSPHOTRANSFERASE"/>
    <property type="match status" value="1"/>
</dbReference>
<comment type="function">
    <text evidence="1">Catalyzes the last step of tRNA splicing, the transfer of the splice junction 2'-phosphate from ligated tRNA to NAD to produce ADP-ribose 1''-2'' cyclic phosphate.</text>
</comment>
<dbReference type="PANTHER" id="PTHR12684:SF2">
    <property type="entry name" value="TRNA 2'-PHOSPHOTRANSFERASE 1"/>
    <property type="match status" value="1"/>
</dbReference>